<dbReference type="InParanoid" id="A2DZZ4"/>
<name>A2DZZ4_TRIV3</name>
<feature type="compositionally biased region" description="Basic and acidic residues" evidence="1">
    <location>
        <begin position="433"/>
        <end position="460"/>
    </location>
</feature>
<dbReference type="AlphaFoldDB" id="A2DZZ4"/>
<dbReference type="SMR" id="A2DZZ4"/>
<dbReference type="VEuPathDB" id="TrichDB:TVAGG3_0536070"/>
<feature type="compositionally biased region" description="Acidic residues" evidence="1">
    <location>
        <begin position="789"/>
        <end position="807"/>
    </location>
</feature>
<feature type="region of interest" description="Disordered" evidence="1">
    <location>
        <begin position="720"/>
        <end position="861"/>
    </location>
</feature>
<feature type="region of interest" description="Disordered" evidence="1">
    <location>
        <begin position="43"/>
        <end position="133"/>
    </location>
</feature>
<protein>
    <submittedName>
        <fullName evidence="2">Uncharacterized protein</fullName>
    </submittedName>
</protein>
<feature type="compositionally biased region" description="Basic and acidic residues" evidence="1">
    <location>
        <begin position="902"/>
        <end position="917"/>
    </location>
</feature>
<dbReference type="RefSeq" id="XP_001326276.1">
    <property type="nucleotide sequence ID" value="XM_001326241.1"/>
</dbReference>
<feature type="compositionally biased region" description="Low complexity" evidence="1">
    <location>
        <begin position="151"/>
        <end position="162"/>
    </location>
</feature>
<feature type="region of interest" description="Disordered" evidence="1">
    <location>
        <begin position="151"/>
        <end position="183"/>
    </location>
</feature>
<dbReference type="KEGG" id="tva:4772041"/>
<feature type="region of interest" description="Disordered" evidence="1">
    <location>
        <begin position="427"/>
        <end position="645"/>
    </location>
</feature>
<feature type="compositionally biased region" description="Low complexity" evidence="1">
    <location>
        <begin position="293"/>
        <end position="310"/>
    </location>
</feature>
<proteinExistence type="predicted"/>
<dbReference type="OMA" id="GHINNDK"/>
<feature type="compositionally biased region" description="Acidic residues" evidence="1">
    <location>
        <begin position="1037"/>
        <end position="1047"/>
    </location>
</feature>
<feature type="compositionally biased region" description="Basic and acidic residues" evidence="1">
    <location>
        <begin position="945"/>
        <end position="961"/>
    </location>
</feature>
<gene>
    <name evidence="2" type="ORF">TVAG_478780</name>
</gene>
<feature type="compositionally biased region" description="Polar residues" evidence="1">
    <location>
        <begin position="345"/>
        <end position="364"/>
    </location>
</feature>
<feature type="compositionally biased region" description="Acidic residues" evidence="1">
    <location>
        <begin position="962"/>
        <end position="990"/>
    </location>
</feature>
<feature type="compositionally biased region" description="Basic residues" evidence="1">
    <location>
        <begin position="314"/>
        <end position="326"/>
    </location>
</feature>
<sequence length="1155" mass="132551">MSFPRDERDKKPKYQQFVSGLYNPPRGPYANLAQYPASKIHYTVRSYQPPKRTTSPNNRSSPFQYSQQPTYSSNNYFHGPTNSPVNQPRYGQKQNSIPVYQASTGNSGKFNAQPQNFSSKYFNNHQTQQKPVSPIMQKKYDLKSLLQDSFSSSDSDSLDSFLPQKNSSYKGTTKSINPPHLMTREEIDELLEDSSDSDFEDRLRINSIKSNKSVPRKHSIVPIYDLSSSSDSSEDDEILRRFSSKKRQTSIRDNKSQKRPSSFKNREEDFDDSSDDSTPAPRKQDRKASHAYPIDLSDDSSSISSIDLPSKYSQPKKSKHSIHQKKTVSGILEITDSYSDESLLPTDSYSQKSSQKPGKSARNTSKSKPMKSSSISVTSSFDSEMSNSSNLKKEDQKAAKPNARSIIYDTDSDTSVSDFIARQSAKIKNLTKKISDSNKPEEPKKEEKEEPAARSREIINRIKQGLPVDSEDSNEEISSISDQPKSILKNPKATKTREVTISSDSSDFVVESQDKKSETKSSPLLDEDDGDEMSSADELIKRVNARIAGFSPSKQNQQQQKDSDSKSSLFDEEEKQPPKKESPHKARQAIIKKVEEEEENDENDFEEDTNQSQKEEEEQNNEEIKKDDFDDSPMQDPTDEDTYKEEEYAQKITKLQKFIKSIKIAEEEDEEEEKFNDDEQFNDEASNIDQELNTSLKKNNLNKINLQDIAEDEEEEQIPLKAAPKIKVGSSNTSIQKIGDDVIIERDSEKDEIRFSGPPSPTAPSFAESTDSEKKKEDANEGSEVLPPNDEENSGIEPVEEDEIDEEELKKLIAQQLPEEEEDLDENLVVKGTQTPEKSPREQPKKEQKVEEEEEDSLDASELMKKIDELDQLSFKIQEDEKRSQSQIMNESKHEEEEEEDFIKSLEKRVAQRKAELEDNSEEEEKENQIQIQKVEEEEEDDGEDFIKSLERKVAEKKAELEENSDEEDEEEKEKEQEVNEENEDDDDENDFIKSLEKRVAQKRAELEENSEEEDDDENDLIKDLEKRVSQIKEQKEEEEEEDDDFDIEKFKKENNIHLSDDDEEEENKEQNKTKNSNIVINDAELMKSNDEEIDEEISANSADLQTQTKEEKEGIYMKLSKDEIDNEEEDDFDDDTYIKKALEAFGEEISDEDI</sequence>
<feature type="compositionally biased region" description="Basic and acidic residues" evidence="1">
    <location>
        <begin position="1020"/>
        <end position="1036"/>
    </location>
</feature>
<organism evidence="2 3">
    <name type="scientific">Trichomonas vaginalis (strain ATCC PRA-98 / G3)</name>
    <dbReference type="NCBI Taxonomy" id="412133"/>
    <lineage>
        <taxon>Eukaryota</taxon>
        <taxon>Metamonada</taxon>
        <taxon>Parabasalia</taxon>
        <taxon>Trichomonadida</taxon>
        <taxon>Trichomonadidae</taxon>
        <taxon>Trichomonas</taxon>
    </lineage>
</organism>
<feature type="compositionally biased region" description="Acidic residues" evidence="1">
    <location>
        <begin position="525"/>
        <end position="535"/>
    </location>
</feature>
<feature type="compositionally biased region" description="Polar residues" evidence="1">
    <location>
        <begin position="51"/>
        <end position="86"/>
    </location>
</feature>
<feature type="compositionally biased region" description="Polar residues" evidence="1">
    <location>
        <begin position="163"/>
        <end position="176"/>
    </location>
</feature>
<feature type="compositionally biased region" description="Low complexity" evidence="1">
    <location>
        <begin position="366"/>
        <end position="389"/>
    </location>
</feature>
<feature type="compositionally biased region" description="Basic and acidic residues" evidence="1">
    <location>
        <begin position="1048"/>
        <end position="1060"/>
    </location>
</feature>
<dbReference type="EMBL" id="DS113276">
    <property type="protein sequence ID" value="EAY14053.1"/>
    <property type="molecule type" value="Genomic_DNA"/>
</dbReference>
<feature type="region of interest" description="Disordered" evidence="1">
    <location>
        <begin position="226"/>
        <end position="415"/>
    </location>
</feature>
<feature type="compositionally biased region" description="Acidic residues" evidence="1">
    <location>
        <begin position="850"/>
        <end position="859"/>
    </location>
</feature>
<feature type="compositionally biased region" description="Acidic residues" evidence="1">
    <location>
        <begin position="629"/>
        <end position="644"/>
    </location>
</feature>
<dbReference type="VEuPathDB" id="TrichDB:TVAG_478780"/>
<feature type="compositionally biased region" description="Basic and acidic residues" evidence="1">
    <location>
        <begin position="838"/>
        <end position="849"/>
    </location>
</feature>
<reference evidence="2" key="1">
    <citation type="submission" date="2006-10" db="EMBL/GenBank/DDBJ databases">
        <authorList>
            <person name="Amadeo P."/>
            <person name="Zhao Q."/>
            <person name="Wortman J."/>
            <person name="Fraser-Liggett C."/>
            <person name="Carlton J."/>
        </authorList>
    </citation>
    <scope>NUCLEOTIDE SEQUENCE</scope>
    <source>
        <strain evidence="2">G3</strain>
    </source>
</reference>
<reference evidence="2" key="2">
    <citation type="journal article" date="2007" name="Science">
        <title>Draft genome sequence of the sexually transmitted pathogen Trichomonas vaginalis.</title>
        <authorList>
            <person name="Carlton J.M."/>
            <person name="Hirt R.P."/>
            <person name="Silva J.C."/>
            <person name="Delcher A.L."/>
            <person name="Schatz M."/>
            <person name="Zhao Q."/>
            <person name="Wortman J.R."/>
            <person name="Bidwell S.L."/>
            <person name="Alsmark U.C.M."/>
            <person name="Besteiro S."/>
            <person name="Sicheritz-Ponten T."/>
            <person name="Noel C.J."/>
            <person name="Dacks J.B."/>
            <person name="Foster P.G."/>
            <person name="Simillion C."/>
            <person name="Van de Peer Y."/>
            <person name="Miranda-Saavedra D."/>
            <person name="Barton G.J."/>
            <person name="Westrop G.D."/>
            <person name="Mueller S."/>
            <person name="Dessi D."/>
            <person name="Fiori P.L."/>
            <person name="Ren Q."/>
            <person name="Paulsen I."/>
            <person name="Zhang H."/>
            <person name="Bastida-Corcuera F.D."/>
            <person name="Simoes-Barbosa A."/>
            <person name="Brown M.T."/>
            <person name="Hayes R.D."/>
            <person name="Mukherjee M."/>
            <person name="Okumura C.Y."/>
            <person name="Schneider R."/>
            <person name="Smith A.J."/>
            <person name="Vanacova S."/>
            <person name="Villalvazo M."/>
            <person name="Haas B.J."/>
            <person name="Pertea M."/>
            <person name="Feldblyum T.V."/>
            <person name="Utterback T.R."/>
            <person name="Shu C.L."/>
            <person name="Osoegawa K."/>
            <person name="de Jong P.J."/>
            <person name="Hrdy I."/>
            <person name="Horvathova L."/>
            <person name="Zubacova Z."/>
            <person name="Dolezal P."/>
            <person name="Malik S.B."/>
            <person name="Logsdon J.M. Jr."/>
            <person name="Henze K."/>
            <person name="Gupta A."/>
            <person name="Wang C.C."/>
            <person name="Dunne R.L."/>
            <person name="Upcroft J.A."/>
            <person name="Upcroft P."/>
            <person name="White O."/>
            <person name="Salzberg S.L."/>
            <person name="Tang P."/>
            <person name="Chiu C.-H."/>
            <person name="Lee Y.-S."/>
            <person name="Embley T.M."/>
            <person name="Coombs G.H."/>
            <person name="Mottram J.C."/>
            <person name="Tachezy J."/>
            <person name="Fraser-Liggett C.M."/>
            <person name="Johnson P.J."/>
        </authorList>
    </citation>
    <scope>NUCLEOTIDE SEQUENCE [LARGE SCALE GENOMIC DNA]</scope>
    <source>
        <strain evidence="2">G3</strain>
    </source>
</reference>
<feature type="compositionally biased region" description="Polar residues" evidence="1">
    <location>
        <begin position="92"/>
        <end position="131"/>
    </location>
</feature>
<evidence type="ECO:0000256" key="1">
    <source>
        <dbReference type="SAM" id="MobiDB-lite"/>
    </source>
</evidence>
<keyword evidence="3" id="KW-1185">Reference proteome</keyword>
<feature type="compositionally biased region" description="Acidic residues" evidence="1">
    <location>
        <begin position="1008"/>
        <end position="1019"/>
    </location>
</feature>
<dbReference type="Proteomes" id="UP000001542">
    <property type="component" value="Unassembled WGS sequence"/>
</dbReference>
<feature type="compositionally biased region" description="Basic and acidic residues" evidence="1">
    <location>
        <begin position="575"/>
        <end position="584"/>
    </location>
</feature>
<evidence type="ECO:0000313" key="2">
    <source>
        <dbReference type="EMBL" id="EAY14053.1"/>
    </source>
</evidence>
<feature type="region of interest" description="Disordered" evidence="1">
    <location>
        <begin position="876"/>
        <end position="1092"/>
    </location>
</feature>
<feature type="region of interest" description="Disordered" evidence="1">
    <location>
        <begin position="1"/>
        <end position="31"/>
    </location>
</feature>
<accession>A2DZZ4</accession>
<feature type="compositionally biased region" description="Basic and acidic residues" evidence="1">
    <location>
        <begin position="738"/>
        <end position="754"/>
    </location>
</feature>
<feature type="compositionally biased region" description="Basic and acidic residues" evidence="1">
    <location>
        <begin position="1"/>
        <end position="12"/>
    </location>
</feature>
<feature type="compositionally biased region" description="Acidic residues" evidence="1">
    <location>
        <begin position="596"/>
        <end position="621"/>
    </location>
</feature>
<evidence type="ECO:0000313" key="3">
    <source>
        <dbReference type="Proteomes" id="UP000001542"/>
    </source>
</evidence>
<feature type="compositionally biased region" description="Basic and acidic residues" evidence="1">
    <location>
        <begin position="991"/>
        <end position="1007"/>
    </location>
</feature>